<organism evidence="10">
    <name type="scientific">Schistocephalus solidus</name>
    <name type="common">Tapeworm</name>
    <dbReference type="NCBI Taxonomy" id="70667"/>
    <lineage>
        <taxon>Eukaryota</taxon>
        <taxon>Metazoa</taxon>
        <taxon>Spiralia</taxon>
        <taxon>Lophotrochozoa</taxon>
        <taxon>Platyhelminthes</taxon>
        <taxon>Cestoda</taxon>
        <taxon>Eucestoda</taxon>
        <taxon>Diphyllobothriidea</taxon>
        <taxon>Diphyllobothriidae</taxon>
        <taxon>Schistocephalus</taxon>
    </lineage>
</organism>
<evidence type="ECO:0000256" key="8">
    <source>
        <dbReference type="ARBA" id="ARBA00023128"/>
    </source>
</evidence>
<evidence type="ECO:0000256" key="3">
    <source>
        <dbReference type="ARBA" id="ARBA00022448"/>
    </source>
</evidence>
<dbReference type="InterPro" id="IPR008689">
    <property type="entry name" value="ATP_synth_F0_dsu_mt"/>
</dbReference>
<name>A0A0X3Q4Z4_SCHSO</name>
<dbReference type="SUPFAM" id="SSF161065">
    <property type="entry name" value="ATP synthase D chain-like"/>
    <property type="match status" value="1"/>
</dbReference>
<evidence type="ECO:0000256" key="7">
    <source>
        <dbReference type="ARBA" id="ARBA00023065"/>
    </source>
</evidence>
<keyword evidence="5" id="KW-0375">Hydrogen ion transport</keyword>
<evidence type="ECO:0000256" key="1">
    <source>
        <dbReference type="ARBA" id="ARBA00004273"/>
    </source>
</evidence>
<dbReference type="Gene3D" id="6.10.280.70">
    <property type="match status" value="1"/>
</dbReference>
<dbReference type="GO" id="GO:0015986">
    <property type="term" value="P:proton motive force-driven ATP synthesis"/>
    <property type="evidence" value="ECO:0007669"/>
    <property type="project" value="InterPro"/>
</dbReference>
<evidence type="ECO:0000256" key="6">
    <source>
        <dbReference type="ARBA" id="ARBA00022792"/>
    </source>
</evidence>
<sequence>LIARSFRLRKMASRRVARSAVNWTELYQKCPSHQMEQFRELKTRTDNLVSKISALPEKLPEINWEHYQRIVPIPGLTEKFKKEYMSLTVPVPIDAKQVGKSVDAQAKKMTDAAKKHIAACEKMKSDAAAMKTALAKLPPFNELLPEIVMAYFPHTNIDPFYTGEVPKIEAQTMLQHKAPKVHWDFS</sequence>
<keyword evidence="7" id="KW-0406">Ion transport</keyword>
<evidence type="ECO:0000256" key="4">
    <source>
        <dbReference type="ARBA" id="ARBA00022547"/>
    </source>
</evidence>
<dbReference type="PANTHER" id="PTHR12700">
    <property type="entry name" value="ATP SYNTHASE SUBUNIT D, MITOCHONDRIAL"/>
    <property type="match status" value="1"/>
</dbReference>
<keyword evidence="8" id="KW-0496">Mitochondrion</keyword>
<comment type="similarity">
    <text evidence="2">Belongs to the ATPase d subunit family.</text>
</comment>
<feature type="non-terminal residue" evidence="10">
    <location>
        <position position="1"/>
    </location>
</feature>
<dbReference type="AlphaFoldDB" id="A0A0X3Q4Z4"/>
<keyword evidence="3" id="KW-0813">Transport</keyword>
<keyword evidence="4" id="KW-0138">CF(0)</keyword>
<dbReference type="InterPro" id="IPR036228">
    <property type="entry name" value="ATP_synth_F0_dsu_sf_mt"/>
</dbReference>
<dbReference type="Pfam" id="PF05873">
    <property type="entry name" value="Mt_ATP-synt_D"/>
    <property type="match status" value="1"/>
</dbReference>
<dbReference type="EMBL" id="GEEE01005918">
    <property type="protein sequence ID" value="JAP57307.1"/>
    <property type="molecule type" value="Transcribed_RNA"/>
</dbReference>
<reference evidence="10" key="1">
    <citation type="submission" date="2016-01" db="EMBL/GenBank/DDBJ databases">
        <title>Reference transcriptome for the parasite Schistocephalus solidus: insights into the molecular evolution of parasitism.</title>
        <authorList>
            <person name="Hebert F.O."/>
            <person name="Grambauer S."/>
            <person name="Barber I."/>
            <person name="Landry C.R."/>
            <person name="Aubin-Horth N."/>
        </authorList>
    </citation>
    <scope>NUCLEOTIDE SEQUENCE</scope>
</reference>
<keyword evidence="9" id="KW-0472">Membrane</keyword>
<dbReference type="GO" id="GO:0005743">
    <property type="term" value="C:mitochondrial inner membrane"/>
    <property type="evidence" value="ECO:0007669"/>
    <property type="project" value="UniProtKB-SubCell"/>
</dbReference>
<proteinExistence type="inferred from homology"/>
<keyword evidence="6" id="KW-0999">Mitochondrion inner membrane</keyword>
<dbReference type="GO" id="GO:0045259">
    <property type="term" value="C:proton-transporting ATP synthase complex"/>
    <property type="evidence" value="ECO:0007669"/>
    <property type="project" value="UniProtKB-KW"/>
</dbReference>
<evidence type="ECO:0000256" key="5">
    <source>
        <dbReference type="ARBA" id="ARBA00022781"/>
    </source>
</evidence>
<accession>A0A0X3Q4Z4</accession>
<dbReference type="GO" id="GO:0015078">
    <property type="term" value="F:proton transmembrane transporter activity"/>
    <property type="evidence" value="ECO:0007669"/>
    <property type="project" value="InterPro"/>
</dbReference>
<protein>
    <submittedName>
        <fullName evidence="10">Uncharacterized protein</fullName>
    </submittedName>
</protein>
<evidence type="ECO:0000256" key="9">
    <source>
        <dbReference type="ARBA" id="ARBA00023136"/>
    </source>
</evidence>
<dbReference type="PIRSF" id="PIRSF005514">
    <property type="entry name" value="ATPase_F0_D_mt"/>
    <property type="match status" value="1"/>
</dbReference>
<gene>
    <name evidence="10" type="ORF">TR109111</name>
</gene>
<evidence type="ECO:0000256" key="2">
    <source>
        <dbReference type="ARBA" id="ARBA00006842"/>
    </source>
</evidence>
<comment type="subcellular location">
    <subcellularLocation>
        <location evidence="1">Mitochondrion inner membrane</location>
    </subcellularLocation>
</comment>
<evidence type="ECO:0000313" key="10">
    <source>
        <dbReference type="EMBL" id="JAP57307.1"/>
    </source>
</evidence>